<evidence type="ECO:0000313" key="1">
    <source>
        <dbReference type="EMBL" id="GHI25207.1"/>
    </source>
</evidence>
<gene>
    <name evidence="1" type="ORF">Shyd_65780</name>
</gene>
<reference evidence="1" key="1">
    <citation type="submission" date="2024-05" db="EMBL/GenBank/DDBJ databases">
        <title>Whole genome shotgun sequence of Streptomyces hydrogenans NBRC 13475.</title>
        <authorList>
            <person name="Komaki H."/>
            <person name="Tamura T."/>
        </authorList>
    </citation>
    <scope>NUCLEOTIDE SEQUENCE</scope>
    <source>
        <strain evidence="1">NBRC 13475</strain>
    </source>
</reference>
<dbReference type="Proteomes" id="UP001052739">
    <property type="component" value="Unassembled WGS sequence"/>
</dbReference>
<organism evidence="1 2">
    <name type="scientific">Streptomyces hydrogenans</name>
    <dbReference type="NCBI Taxonomy" id="1873719"/>
    <lineage>
        <taxon>Bacteria</taxon>
        <taxon>Bacillati</taxon>
        <taxon>Actinomycetota</taxon>
        <taxon>Actinomycetes</taxon>
        <taxon>Kitasatosporales</taxon>
        <taxon>Streptomycetaceae</taxon>
        <taxon>Streptomyces</taxon>
    </lineage>
</organism>
<proteinExistence type="predicted"/>
<protein>
    <submittedName>
        <fullName evidence="1">Uncharacterized protein</fullName>
    </submittedName>
</protein>
<sequence>MAKQVHRASKIILGGVDVSHFVTAWHVGAAVGALYTCTLTLLDSPQLLTITPRGEQQGNWGLRVATDDLVEVVTPEGGTVDISRWIGGYRKIVAATEADTVELDIQCDRDVLSINGTHPWEDAG</sequence>
<accession>A0ABQ3PJK8</accession>
<keyword evidence="2" id="KW-1185">Reference proteome</keyword>
<dbReference type="RefSeq" id="WP_190222772.1">
    <property type="nucleotide sequence ID" value="NZ_BNBS01000020.1"/>
</dbReference>
<evidence type="ECO:0000313" key="2">
    <source>
        <dbReference type="Proteomes" id="UP001052739"/>
    </source>
</evidence>
<name>A0ABQ3PJK8_9ACTN</name>
<comment type="caution">
    <text evidence="1">The sequence shown here is derived from an EMBL/GenBank/DDBJ whole genome shotgun (WGS) entry which is preliminary data.</text>
</comment>
<dbReference type="EMBL" id="BNDW01000068">
    <property type="protein sequence ID" value="GHI25207.1"/>
    <property type="molecule type" value="Genomic_DNA"/>
</dbReference>